<keyword evidence="1" id="KW-1133">Transmembrane helix</keyword>
<feature type="domain" description="DUF6708" evidence="2">
    <location>
        <begin position="151"/>
        <end position="351"/>
    </location>
</feature>
<evidence type="ECO:0000313" key="3">
    <source>
        <dbReference type="EMBL" id="MDR9850149.1"/>
    </source>
</evidence>
<sequence>MTQRACGSLRKIAMLVCQHHTGSEIIDVDLLADLSGGNVTISNTSRFTPKNPLWYEDLAARESGIDLDVRLDSPLLDEDLNHVDENYLEISRTSSVIRGLGLLIGMSFFLISFGFFIPFLIHRWGDFFSLAPLLGLFYCVMLAGGIVAVGLFALYDCLLPRDTPVRFNRNTRKIYVYEYTASLQRLKRWRTEIKIYDWDQIEAEIAKSSVFTGKTYSVRHELVLVICKPATNEVIDRISLKGNDVGVETLYQLWSYVRQFMACGPSRIPALMTREQSVGFVKSLFHFMPYLSPTEEGRRFRSKMRWLDYPIIFLTIWFFWIWLPLGLSHYVAMRFAPLPKWPPDIDAESRSL</sequence>
<protein>
    <recommendedName>
        <fullName evidence="2">DUF6708 domain-containing protein</fullName>
    </recommendedName>
</protein>
<keyword evidence="1" id="KW-0472">Membrane</keyword>
<dbReference type="Proteomes" id="UP001246576">
    <property type="component" value="Unassembled WGS sequence"/>
</dbReference>
<reference evidence="3" key="1">
    <citation type="submission" date="2023-09" db="EMBL/GenBank/DDBJ databases">
        <title>Description of first Herbaspirillum huttiense subsp. nephrolepsisexaltata and Herbaspirillum huttiense subsp. lycopersicon.</title>
        <authorList>
            <person name="Poudel M."/>
            <person name="Sharma A."/>
            <person name="Goss E."/>
            <person name="Tapia J.H."/>
            <person name="Harmon C.M."/>
            <person name="Jones J.B."/>
        </authorList>
    </citation>
    <scope>NUCLEOTIDE SEQUENCE</scope>
    <source>
        <strain evidence="3">SE1</strain>
    </source>
</reference>
<feature type="transmembrane region" description="Helical" evidence="1">
    <location>
        <begin position="100"/>
        <end position="121"/>
    </location>
</feature>
<feature type="transmembrane region" description="Helical" evidence="1">
    <location>
        <begin position="133"/>
        <end position="159"/>
    </location>
</feature>
<keyword evidence="4" id="KW-1185">Reference proteome</keyword>
<accession>A0ABU2EPP9</accession>
<organism evidence="3 4">
    <name type="scientific">Herbaspirillum huttiense subsp. lycopersici</name>
    <dbReference type="NCBI Taxonomy" id="3074428"/>
    <lineage>
        <taxon>Bacteria</taxon>
        <taxon>Pseudomonadati</taxon>
        <taxon>Pseudomonadota</taxon>
        <taxon>Betaproteobacteria</taxon>
        <taxon>Burkholderiales</taxon>
        <taxon>Oxalobacteraceae</taxon>
        <taxon>Herbaspirillum</taxon>
    </lineage>
</organism>
<dbReference type="EMBL" id="JAVLSJ010000009">
    <property type="protein sequence ID" value="MDR9850149.1"/>
    <property type="molecule type" value="Genomic_DNA"/>
</dbReference>
<dbReference type="InterPro" id="IPR046554">
    <property type="entry name" value="DUF6708"/>
</dbReference>
<evidence type="ECO:0000256" key="1">
    <source>
        <dbReference type="SAM" id="Phobius"/>
    </source>
</evidence>
<keyword evidence="1" id="KW-0812">Transmembrane</keyword>
<proteinExistence type="predicted"/>
<evidence type="ECO:0000313" key="4">
    <source>
        <dbReference type="Proteomes" id="UP001246576"/>
    </source>
</evidence>
<comment type="caution">
    <text evidence="3">The sequence shown here is derived from an EMBL/GenBank/DDBJ whole genome shotgun (WGS) entry which is preliminary data.</text>
</comment>
<feature type="transmembrane region" description="Helical" evidence="1">
    <location>
        <begin position="306"/>
        <end position="323"/>
    </location>
</feature>
<evidence type="ECO:0000259" key="2">
    <source>
        <dbReference type="Pfam" id="PF20455"/>
    </source>
</evidence>
<gene>
    <name evidence="3" type="ORF">RI048_18095</name>
</gene>
<dbReference type="Pfam" id="PF20455">
    <property type="entry name" value="DUF6708"/>
    <property type="match status" value="1"/>
</dbReference>
<name>A0ABU2EPP9_9BURK</name>
<dbReference type="RefSeq" id="WP_227022567.1">
    <property type="nucleotide sequence ID" value="NZ_JAVLSJ010000009.1"/>
</dbReference>